<reference evidence="1 2" key="1">
    <citation type="journal article" date="2024" name="bioRxiv">
        <title>Comparative genomics of Cryptococcus and Kwoniella reveals pathogenesis evolution and contrasting karyotype dynamics via intercentromeric recombination or chromosome fusion.</title>
        <authorList>
            <person name="Coelho M.A."/>
            <person name="David-Palma M."/>
            <person name="Shea T."/>
            <person name="Bowers K."/>
            <person name="McGinley-Smith S."/>
            <person name="Mohammad A.W."/>
            <person name="Gnirke A."/>
            <person name="Yurkov A.M."/>
            <person name="Nowrousian M."/>
            <person name="Sun S."/>
            <person name="Cuomo C.A."/>
            <person name="Heitman J."/>
        </authorList>
    </citation>
    <scope>NUCLEOTIDE SEQUENCE [LARGE SCALE GENOMIC DNA]</scope>
    <source>
        <strain evidence="1 2">CBS 13917</strain>
    </source>
</reference>
<dbReference type="GO" id="GO:0005739">
    <property type="term" value="C:mitochondrion"/>
    <property type="evidence" value="ECO:0007669"/>
    <property type="project" value="GOC"/>
</dbReference>
<proteinExistence type="predicted"/>
<dbReference type="InterPro" id="IPR036402">
    <property type="entry name" value="EF-Ts_dimer_sf"/>
</dbReference>
<gene>
    <name evidence="1" type="ORF">IAR55_001149</name>
</gene>
<dbReference type="RefSeq" id="XP_066805477.1">
    <property type="nucleotide sequence ID" value="XM_066944276.1"/>
</dbReference>
<dbReference type="GeneID" id="92178408"/>
<dbReference type="GO" id="GO:0070125">
    <property type="term" value="P:mitochondrial translational elongation"/>
    <property type="evidence" value="ECO:0007669"/>
    <property type="project" value="TreeGrafter"/>
</dbReference>
<evidence type="ECO:0000313" key="2">
    <source>
        <dbReference type="Proteomes" id="UP001388673"/>
    </source>
</evidence>
<accession>A0AAW0Z559</accession>
<evidence type="ECO:0000313" key="1">
    <source>
        <dbReference type="EMBL" id="KAK8865998.1"/>
    </source>
</evidence>
<dbReference type="KEGG" id="kne:92178408"/>
<name>A0AAW0Z559_9TREE</name>
<dbReference type="SUPFAM" id="SSF54713">
    <property type="entry name" value="Elongation factor Ts (EF-Ts), dimerisation domain"/>
    <property type="match status" value="2"/>
</dbReference>
<protein>
    <recommendedName>
        <fullName evidence="3">EF-TsMt</fullName>
    </recommendedName>
</protein>
<dbReference type="AlphaFoldDB" id="A0AAW0Z559"/>
<dbReference type="InterPro" id="IPR001816">
    <property type="entry name" value="Transl_elong_EFTs/EF1B"/>
</dbReference>
<dbReference type="GO" id="GO:0003746">
    <property type="term" value="F:translation elongation factor activity"/>
    <property type="evidence" value="ECO:0007669"/>
    <property type="project" value="InterPro"/>
</dbReference>
<evidence type="ECO:0008006" key="3">
    <source>
        <dbReference type="Google" id="ProtNLM"/>
    </source>
</evidence>
<keyword evidence="2" id="KW-1185">Reference proteome</keyword>
<dbReference type="PANTHER" id="PTHR11741">
    <property type="entry name" value="ELONGATION FACTOR TS"/>
    <property type="match status" value="1"/>
</dbReference>
<dbReference type="Gene3D" id="1.10.8.10">
    <property type="entry name" value="DNA helicase RuvA subunit, C-terminal domain"/>
    <property type="match status" value="1"/>
</dbReference>
<sequence length="403" mass="42604">MLALLPIRASTSIRTSFVRSLSTTSFLLAEPAPSNAGSNGATKVPISLIASLRKIHPVPLAQAREALERSNLDLNSAIDYLQSAAGSSANAENKAAKVSGRSTNEGVIAISLLGGKRVGMIHLGCETDFVARNEVFLKTARGVAETTAFLDVPGSEEDGQHDHQHRKDSATVVAANNAMAVVTENAKPRDPILEFPTDSLLSAPLIFLPQSDPSSSSSSSTPIPTTDPQTIRQTLLSSLSQTGENLKLLRAVSFAAPFPSAPTVRFVPGAYAHGGPSDKEGKVGGIIVLSVTSMDKEKPIASMIHGPGGDALEKDLGDFARTIARQVVGFPTKAVQKGDSAVEDEEVLYEQPFMMFNGDDRKVKEVLEAWGKEKGVVVKVVGMRRWAVGDELAPAEGNKEASV</sequence>
<dbReference type="Proteomes" id="UP001388673">
    <property type="component" value="Unassembled WGS sequence"/>
</dbReference>
<dbReference type="EMBL" id="JBCAWK010000002">
    <property type="protein sequence ID" value="KAK8865998.1"/>
    <property type="molecule type" value="Genomic_DNA"/>
</dbReference>
<dbReference type="PANTHER" id="PTHR11741:SF0">
    <property type="entry name" value="ELONGATION FACTOR TS, MITOCHONDRIAL"/>
    <property type="match status" value="1"/>
</dbReference>
<organism evidence="1 2">
    <name type="scientific">Kwoniella newhampshirensis</name>
    <dbReference type="NCBI Taxonomy" id="1651941"/>
    <lineage>
        <taxon>Eukaryota</taxon>
        <taxon>Fungi</taxon>
        <taxon>Dikarya</taxon>
        <taxon>Basidiomycota</taxon>
        <taxon>Agaricomycotina</taxon>
        <taxon>Tremellomycetes</taxon>
        <taxon>Tremellales</taxon>
        <taxon>Cryptococcaceae</taxon>
        <taxon>Kwoniella</taxon>
    </lineage>
</organism>
<comment type="caution">
    <text evidence="1">The sequence shown here is derived from an EMBL/GenBank/DDBJ whole genome shotgun (WGS) entry which is preliminary data.</text>
</comment>
<dbReference type="Gene3D" id="3.30.479.20">
    <property type="entry name" value="Elongation factor Ts, dimerisation domain"/>
    <property type="match status" value="2"/>
</dbReference>